<dbReference type="InterPro" id="IPR036259">
    <property type="entry name" value="MFS_trans_sf"/>
</dbReference>
<name>A0A1H9N2Z5_9PSEU</name>
<keyword evidence="2" id="KW-0813">Transport</keyword>
<evidence type="ECO:0000256" key="6">
    <source>
        <dbReference type="SAM" id="Phobius"/>
    </source>
</evidence>
<dbReference type="AlphaFoldDB" id="A0A1H9N2Z5"/>
<keyword evidence="4 6" id="KW-1133">Transmembrane helix</keyword>
<dbReference type="Gene3D" id="1.20.1250.20">
    <property type="entry name" value="MFS general substrate transporter like domains"/>
    <property type="match status" value="1"/>
</dbReference>
<keyword evidence="3 6" id="KW-0812">Transmembrane</keyword>
<dbReference type="InterPro" id="IPR020846">
    <property type="entry name" value="MFS_dom"/>
</dbReference>
<keyword evidence="9" id="KW-1185">Reference proteome</keyword>
<dbReference type="STRING" id="155974.SAMN04487818_102454"/>
<dbReference type="Pfam" id="PF11700">
    <property type="entry name" value="ATG22"/>
    <property type="match status" value="1"/>
</dbReference>
<feature type="transmembrane region" description="Helical" evidence="6">
    <location>
        <begin position="220"/>
        <end position="239"/>
    </location>
</feature>
<evidence type="ECO:0000313" key="9">
    <source>
        <dbReference type="Proteomes" id="UP000199051"/>
    </source>
</evidence>
<dbReference type="PANTHER" id="PTHR23519:SF1">
    <property type="entry name" value="AUTOPHAGY-RELATED PROTEIN 22"/>
    <property type="match status" value="1"/>
</dbReference>
<dbReference type="EMBL" id="FOGI01000002">
    <property type="protein sequence ID" value="SER29743.1"/>
    <property type="molecule type" value="Genomic_DNA"/>
</dbReference>
<feature type="transmembrane region" description="Helical" evidence="6">
    <location>
        <begin position="189"/>
        <end position="208"/>
    </location>
</feature>
<evidence type="ECO:0000313" key="8">
    <source>
        <dbReference type="EMBL" id="SER29743.1"/>
    </source>
</evidence>
<dbReference type="SUPFAM" id="SSF103473">
    <property type="entry name" value="MFS general substrate transporter"/>
    <property type="match status" value="1"/>
</dbReference>
<accession>A0A1H9N2Z5</accession>
<dbReference type="PANTHER" id="PTHR23519">
    <property type="entry name" value="AUTOPHAGY-RELATED PROTEIN 22"/>
    <property type="match status" value="1"/>
</dbReference>
<evidence type="ECO:0000259" key="7">
    <source>
        <dbReference type="PROSITE" id="PS50850"/>
    </source>
</evidence>
<evidence type="ECO:0000256" key="5">
    <source>
        <dbReference type="ARBA" id="ARBA00023136"/>
    </source>
</evidence>
<feature type="transmembrane region" description="Helical" evidence="6">
    <location>
        <begin position="91"/>
        <end position="111"/>
    </location>
</feature>
<feature type="transmembrane region" description="Helical" evidence="6">
    <location>
        <begin position="314"/>
        <end position="335"/>
    </location>
</feature>
<dbReference type="PROSITE" id="PS50850">
    <property type="entry name" value="MFS"/>
    <property type="match status" value="1"/>
</dbReference>
<feature type="transmembrane region" description="Helical" evidence="6">
    <location>
        <begin position="275"/>
        <end position="294"/>
    </location>
</feature>
<feature type="transmembrane region" description="Helical" evidence="6">
    <location>
        <begin position="148"/>
        <end position="168"/>
    </location>
</feature>
<dbReference type="InterPro" id="IPR024671">
    <property type="entry name" value="Atg22-like"/>
</dbReference>
<feature type="transmembrane region" description="Helical" evidence="6">
    <location>
        <begin position="123"/>
        <end position="142"/>
    </location>
</feature>
<evidence type="ECO:0000256" key="3">
    <source>
        <dbReference type="ARBA" id="ARBA00022692"/>
    </source>
</evidence>
<feature type="transmembrane region" description="Helical" evidence="6">
    <location>
        <begin position="347"/>
        <end position="365"/>
    </location>
</feature>
<protein>
    <submittedName>
        <fullName evidence="8">MFS transporter, UMF1 family</fullName>
    </submittedName>
</protein>
<comment type="subcellular location">
    <subcellularLocation>
        <location evidence="1">Cell membrane</location>
        <topology evidence="1">Multi-pass membrane protein</topology>
    </subcellularLocation>
</comment>
<evidence type="ECO:0000256" key="4">
    <source>
        <dbReference type="ARBA" id="ARBA00022989"/>
    </source>
</evidence>
<proteinExistence type="predicted"/>
<evidence type="ECO:0000256" key="1">
    <source>
        <dbReference type="ARBA" id="ARBA00004651"/>
    </source>
</evidence>
<organism evidence="8 9">
    <name type="scientific">Actinokineospora terrae</name>
    <dbReference type="NCBI Taxonomy" id="155974"/>
    <lineage>
        <taxon>Bacteria</taxon>
        <taxon>Bacillati</taxon>
        <taxon>Actinomycetota</taxon>
        <taxon>Actinomycetes</taxon>
        <taxon>Pseudonocardiales</taxon>
        <taxon>Pseudonocardiaceae</taxon>
        <taxon>Actinokineospora</taxon>
    </lineage>
</organism>
<feature type="transmembrane region" description="Helical" evidence="6">
    <location>
        <begin position="436"/>
        <end position="455"/>
    </location>
</feature>
<dbReference type="RefSeq" id="WP_092775364.1">
    <property type="nucleotide sequence ID" value="NZ_FOGI01000002.1"/>
</dbReference>
<sequence length="472" mass="50429">MSTVDDSQTAEARKREQRGWCWYDWANSVFPTSVTTVFGSLYLTEVAASAAMADKTLNGPNPCPADGAGNTDKLQNCDISLFGLDFPAGSLWGYLLSIATVIQVLVVPLMGAIADRSTNKKPMLAAFAFGGSLATVAMALVSGTNWELGVVLFILGNIGYGTSVVVYYSYLTEISTADERDGLSARGWAFGYLGGGCALAIQLVIYLFRDSIGITSGNAAQIAFVLSGIWWALFTIIPLKRLRGHHDRPPGEAARGSVLTAGFRELRTTLREAKAYPLTLAFLGTYLIYTDGIATVANVSAQYGREELKFEADVLITTILIVQFVAFFGGVLHGLVARRLGAKKTIMGSLAVWVVVIGAAYFVQAGQATQFYLLAGGIGLVLGGTNALSRSLFSQLVPAGKEAQYFSVYEMGERATSWLGPLLFAVMASSTGSYRYAIISLVVFFAVGLVLMSFVPVRRAIRAAGNPEPALL</sequence>
<dbReference type="GO" id="GO:0005886">
    <property type="term" value="C:plasma membrane"/>
    <property type="evidence" value="ECO:0007669"/>
    <property type="project" value="UniProtKB-SubCell"/>
</dbReference>
<reference evidence="9" key="1">
    <citation type="submission" date="2016-10" db="EMBL/GenBank/DDBJ databases">
        <authorList>
            <person name="Varghese N."/>
            <person name="Submissions S."/>
        </authorList>
    </citation>
    <scope>NUCLEOTIDE SEQUENCE [LARGE SCALE GENOMIC DNA]</scope>
    <source>
        <strain evidence="9">DSM 44260</strain>
    </source>
</reference>
<keyword evidence="5 6" id="KW-0472">Membrane</keyword>
<dbReference type="InterPro" id="IPR050495">
    <property type="entry name" value="ATG22/LtaA_families"/>
</dbReference>
<evidence type="ECO:0000256" key="2">
    <source>
        <dbReference type="ARBA" id="ARBA00022448"/>
    </source>
</evidence>
<dbReference type="Proteomes" id="UP000199051">
    <property type="component" value="Unassembled WGS sequence"/>
</dbReference>
<dbReference type="GO" id="GO:0022857">
    <property type="term" value="F:transmembrane transporter activity"/>
    <property type="evidence" value="ECO:0007669"/>
    <property type="project" value="InterPro"/>
</dbReference>
<gene>
    <name evidence="8" type="ORF">SAMN04487818_102454</name>
</gene>
<feature type="domain" description="Major facilitator superfamily (MFS) profile" evidence="7">
    <location>
        <begin position="277"/>
        <end position="472"/>
    </location>
</feature>